<feature type="chain" id="PRO_5011761678" evidence="2">
    <location>
        <begin position="21"/>
        <end position="248"/>
    </location>
</feature>
<feature type="region of interest" description="Disordered" evidence="1">
    <location>
        <begin position="25"/>
        <end position="93"/>
    </location>
</feature>
<name>A0A1I2G0D4_9BACT</name>
<dbReference type="Proteomes" id="UP000199400">
    <property type="component" value="Unassembled WGS sequence"/>
</dbReference>
<organism evidence="3 4">
    <name type="scientific">Nannocystis exedens</name>
    <dbReference type="NCBI Taxonomy" id="54"/>
    <lineage>
        <taxon>Bacteria</taxon>
        <taxon>Pseudomonadati</taxon>
        <taxon>Myxococcota</taxon>
        <taxon>Polyangia</taxon>
        <taxon>Nannocystales</taxon>
        <taxon>Nannocystaceae</taxon>
        <taxon>Nannocystis</taxon>
    </lineage>
</organism>
<keyword evidence="2" id="KW-0732">Signal</keyword>
<keyword evidence="4" id="KW-1185">Reference proteome</keyword>
<evidence type="ECO:0000313" key="4">
    <source>
        <dbReference type="Proteomes" id="UP000199400"/>
    </source>
</evidence>
<dbReference type="AlphaFoldDB" id="A0A1I2G0D4"/>
<sequence length="248" mass="24737">MSSRIFVSTLALLLFTGACGDGGGDGPDDTTGATADASTTDDTASTTDESPTTTIDSTTDASTDPPTTTSDGATTGDAATGDATTDGDTTTGLPDPDAVAACQAYCQRWDECGLQPDLAGCIEGCSVNQFGLTGACKQANLDVLGCFTALSCDELLASVEDESGACSEQEAAVTDACAGDECSQSVFEGGDECEVQLECADAPVQQMICAGQTCTCLEGGVQVGECAAEGVCAAGDGIFDKTARCCGF</sequence>
<feature type="compositionally biased region" description="Low complexity" evidence="1">
    <location>
        <begin position="29"/>
        <end position="93"/>
    </location>
</feature>
<accession>A0A1I2G0D4</accession>
<dbReference type="PROSITE" id="PS51257">
    <property type="entry name" value="PROKAR_LIPOPROTEIN"/>
    <property type="match status" value="1"/>
</dbReference>
<gene>
    <name evidence="3" type="ORF">SAMN02745121_06993</name>
</gene>
<evidence type="ECO:0000313" key="3">
    <source>
        <dbReference type="EMBL" id="SFF11115.1"/>
    </source>
</evidence>
<feature type="signal peptide" evidence="2">
    <location>
        <begin position="1"/>
        <end position="20"/>
    </location>
</feature>
<evidence type="ECO:0000256" key="1">
    <source>
        <dbReference type="SAM" id="MobiDB-lite"/>
    </source>
</evidence>
<dbReference type="EMBL" id="FOMX01000029">
    <property type="protein sequence ID" value="SFF11115.1"/>
    <property type="molecule type" value="Genomic_DNA"/>
</dbReference>
<proteinExistence type="predicted"/>
<protein>
    <submittedName>
        <fullName evidence="3">Uncharacterized protein</fullName>
    </submittedName>
</protein>
<dbReference type="RefSeq" id="WP_096332348.1">
    <property type="nucleotide sequence ID" value="NZ_FOMX01000029.1"/>
</dbReference>
<reference evidence="4" key="1">
    <citation type="submission" date="2016-10" db="EMBL/GenBank/DDBJ databases">
        <authorList>
            <person name="Varghese N."/>
            <person name="Submissions S."/>
        </authorList>
    </citation>
    <scope>NUCLEOTIDE SEQUENCE [LARGE SCALE GENOMIC DNA]</scope>
    <source>
        <strain evidence="4">ATCC 25963</strain>
    </source>
</reference>
<evidence type="ECO:0000256" key="2">
    <source>
        <dbReference type="SAM" id="SignalP"/>
    </source>
</evidence>